<comment type="function">
    <text evidence="11">Ferredoxins are iron-sulfur proteins that transfer electrons in a wide variety of metabolic reactions.</text>
</comment>
<dbReference type="PANTHER" id="PTHR42859:SF2">
    <property type="entry name" value="FERREDOXIN"/>
    <property type="match status" value="1"/>
</dbReference>
<dbReference type="Pfam" id="PF12837">
    <property type="entry name" value="Fer4_6"/>
    <property type="match status" value="1"/>
</dbReference>
<dbReference type="EMBL" id="BAABGJ010000020">
    <property type="protein sequence ID" value="GAA4342121.1"/>
    <property type="molecule type" value="Genomic_DNA"/>
</dbReference>
<dbReference type="Proteomes" id="UP001500975">
    <property type="component" value="Unassembled WGS sequence"/>
</dbReference>
<comment type="cofactor">
    <cofactor evidence="1 11">
        <name>[3Fe-4S] cluster</name>
        <dbReference type="ChEBI" id="CHEBI:21137"/>
    </cofactor>
</comment>
<evidence type="ECO:0000259" key="12">
    <source>
        <dbReference type="PROSITE" id="PS51379"/>
    </source>
</evidence>
<evidence type="ECO:0000256" key="3">
    <source>
        <dbReference type="ARBA" id="ARBA00022448"/>
    </source>
</evidence>
<evidence type="ECO:0000313" key="13">
    <source>
        <dbReference type="EMBL" id="GAA4342121.1"/>
    </source>
</evidence>
<reference evidence="14" key="1">
    <citation type="journal article" date="2019" name="Int. J. Syst. Evol. Microbiol.">
        <title>The Global Catalogue of Microorganisms (GCM) 10K type strain sequencing project: providing services to taxonomists for standard genome sequencing and annotation.</title>
        <authorList>
            <consortium name="The Broad Institute Genomics Platform"/>
            <consortium name="The Broad Institute Genome Sequencing Center for Infectious Disease"/>
            <person name="Wu L."/>
            <person name="Ma J."/>
        </authorList>
    </citation>
    <scope>NUCLEOTIDE SEQUENCE [LARGE SCALE GENOMIC DNA]</scope>
    <source>
        <strain evidence="14">JCM 17804</strain>
    </source>
</reference>
<dbReference type="InterPro" id="IPR050294">
    <property type="entry name" value="RnfB_subfamily"/>
</dbReference>
<gene>
    <name evidence="13" type="ORF">GCM10023165_23530</name>
</gene>
<dbReference type="InterPro" id="IPR017900">
    <property type="entry name" value="4Fe4S_Fe_S_CS"/>
</dbReference>
<proteinExistence type="predicted"/>
<dbReference type="PROSITE" id="PS00198">
    <property type="entry name" value="4FE4S_FER_1"/>
    <property type="match status" value="1"/>
</dbReference>
<accession>A0ABP8HP33</accession>
<evidence type="ECO:0000256" key="7">
    <source>
        <dbReference type="ARBA" id="ARBA00022982"/>
    </source>
</evidence>
<organism evidence="13 14">
    <name type="scientific">Variovorax defluvii</name>
    <dbReference type="NCBI Taxonomy" id="913761"/>
    <lineage>
        <taxon>Bacteria</taxon>
        <taxon>Pseudomonadati</taxon>
        <taxon>Pseudomonadota</taxon>
        <taxon>Betaproteobacteria</taxon>
        <taxon>Burkholderiales</taxon>
        <taxon>Comamonadaceae</taxon>
        <taxon>Variovorax</taxon>
    </lineage>
</organism>
<evidence type="ECO:0000256" key="9">
    <source>
        <dbReference type="ARBA" id="ARBA00023014"/>
    </source>
</evidence>
<keyword evidence="14" id="KW-1185">Reference proteome</keyword>
<sequence>MAYVVTEACIGCRYGECIEVCPQEAFHEGPNFVVIDPQACANCAVCEMVCPVQAIRPLHGLGEAMRPFAALNAQLARQWPKARYRGPLPDADALATRAGKRALLEGTGEGRP</sequence>
<dbReference type="RefSeq" id="WP_345538021.1">
    <property type="nucleotide sequence ID" value="NZ_BAABGJ010000020.1"/>
</dbReference>
<dbReference type="PANTHER" id="PTHR42859">
    <property type="entry name" value="OXIDOREDUCTASE"/>
    <property type="match status" value="1"/>
</dbReference>
<dbReference type="InterPro" id="IPR000813">
    <property type="entry name" value="7Fe_ferredoxin"/>
</dbReference>
<dbReference type="PROSITE" id="PS51379">
    <property type="entry name" value="4FE4S_FER_2"/>
    <property type="match status" value="2"/>
</dbReference>
<dbReference type="Gene3D" id="3.30.70.20">
    <property type="match status" value="1"/>
</dbReference>
<keyword evidence="3 11" id="KW-0813">Transport</keyword>
<dbReference type="InterPro" id="IPR022569">
    <property type="entry name" value="Fd_C"/>
</dbReference>
<evidence type="ECO:0000256" key="4">
    <source>
        <dbReference type="ARBA" id="ARBA00022485"/>
    </source>
</evidence>
<keyword evidence="6 11" id="KW-0677">Repeat</keyword>
<feature type="domain" description="4Fe-4S ferredoxin-type" evidence="12">
    <location>
        <begin position="31"/>
        <end position="60"/>
    </location>
</feature>
<evidence type="ECO:0000256" key="5">
    <source>
        <dbReference type="ARBA" id="ARBA00022723"/>
    </source>
</evidence>
<dbReference type="InterPro" id="IPR017896">
    <property type="entry name" value="4Fe4S_Fe-S-bd"/>
</dbReference>
<evidence type="ECO:0000256" key="2">
    <source>
        <dbReference type="ARBA" id="ARBA00001966"/>
    </source>
</evidence>
<feature type="domain" description="4Fe-4S ferredoxin-type" evidence="12">
    <location>
        <begin position="1"/>
        <end position="30"/>
    </location>
</feature>
<protein>
    <recommendedName>
        <fullName evidence="11">Ferredoxin</fullName>
    </recommendedName>
</protein>
<evidence type="ECO:0000313" key="14">
    <source>
        <dbReference type="Proteomes" id="UP001500975"/>
    </source>
</evidence>
<keyword evidence="8 11" id="KW-0408">Iron</keyword>
<evidence type="ECO:0000256" key="6">
    <source>
        <dbReference type="ARBA" id="ARBA00022737"/>
    </source>
</evidence>
<comment type="cofactor">
    <cofactor evidence="2 11">
        <name>[4Fe-4S] cluster</name>
        <dbReference type="ChEBI" id="CHEBI:49883"/>
    </cofactor>
</comment>
<dbReference type="Pfam" id="PF11953">
    <property type="entry name" value="DUF3470"/>
    <property type="match status" value="1"/>
</dbReference>
<dbReference type="PRINTS" id="PR00354">
    <property type="entry name" value="7FE8SFRDOXIN"/>
</dbReference>
<keyword evidence="10 11" id="KW-0003">3Fe-4S</keyword>
<keyword evidence="4 11" id="KW-0004">4Fe-4S</keyword>
<evidence type="ECO:0000256" key="1">
    <source>
        <dbReference type="ARBA" id="ARBA00001927"/>
    </source>
</evidence>
<keyword evidence="5 11" id="KW-0479">Metal-binding</keyword>
<comment type="caution">
    <text evidence="13">The sequence shown here is derived from an EMBL/GenBank/DDBJ whole genome shotgun (WGS) entry which is preliminary data.</text>
</comment>
<evidence type="ECO:0000256" key="10">
    <source>
        <dbReference type="ARBA" id="ARBA00023291"/>
    </source>
</evidence>
<evidence type="ECO:0000256" key="8">
    <source>
        <dbReference type="ARBA" id="ARBA00023004"/>
    </source>
</evidence>
<keyword evidence="7 11" id="KW-0249">Electron transport</keyword>
<name>A0ABP8HP33_9BURK</name>
<keyword evidence="9 11" id="KW-0411">Iron-sulfur</keyword>
<dbReference type="SUPFAM" id="SSF54862">
    <property type="entry name" value="4Fe-4S ferredoxins"/>
    <property type="match status" value="1"/>
</dbReference>
<evidence type="ECO:0000256" key="11">
    <source>
        <dbReference type="RuleBase" id="RU364098"/>
    </source>
</evidence>